<feature type="coiled-coil region" evidence="1">
    <location>
        <begin position="310"/>
        <end position="337"/>
    </location>
</feature>
<evidence type="ECO:0000313" key="3">
    <source>
        <dbReference type="Proteomes" id="UP000054695"/>
    </source>
</evidence>
<dbReference type="PATRIC" id="fig|447.4.peg.557"/>
<proteinExistence type="predicted"/>
<gene>
    <name evidence="2" type="primary">legC4</name>
    <name evidence="2" type="ORF">Lboz_0519</name>
</gene>
<sequence>MAKNTLFNFLFTNEATVQLPQGHKLVLDSNKESHKYYRIECHKPVHVIVKDKENLYTLDKHHISVYQHEYRDNPKLSQYHYTAEFTNQLGGHYRLHVYFNAFDNLLPNITFEEKTNNGYELVDSKDLKSQFIHLALKHTDPLIKKLRQQHNEAIRVLETRYNECDERLAQHFDSQKEDTIGALQITKEACDILRKLIPLVRSSNYPKFLRFHEMAARSLRERHSIQVAADATSQIENLNNTSINVHENISSHVEVTSQNAASSKEEVPPADITCSQAEEAATANITFSQVEEAAAADVAVLPKIKTNSSKKSNTQTAHELELELKKLSSQFAKLTEAPKEVQAKKIERLLAKTYGISLLYERQINVKDLQQIQKIRRGLHALGANLLPNLLFNKQFELASLLTSFHPLLRDEKYLRVALQTRNSKLLDFILEYGDIDVNNLPVTVRKTSYPSAVHACFYEDSSSNSMTECFSVLIKHGGSLFAPDNKNKDLPLAYSILSSDTHPLFKALQMNRDKTINSIDFLKNLIVLLRAYLERNDLSVSELNSIELELKRFEVELEALQNPQLSDSSSRYLTKRANSLEEKYFGSLINKLKKDPNIIAVNRELQIATSKLASKLTKAQRRQGCIAATNNLENLDKLLEGIDMTDMDFDFIKTEVLKNLNNNLQLIEKKSQLIDVQKEITRYQIYSRRGGRKYRELLREQDTLLQEIKRLESENSLNLNSEDLENTLEALESITETLESLNGMSSLLTRFSSLFASIAQATPALPADEAEEADFALLDLDGNNPKKAALG</sequence>
<dbReference type="OrthoDB" id="5652557at2"/>
<dbReference type="EMBL" id="LNXU01000004">
    <property type="protein sequence ID" value="KTC76449.1"/>
    <property type="molecule type" value="Genomic_DNA"/>
</dbReference>
<dbReference type="RefSeq" id="WP_058458216.1">
    <property type="nucleotide sequence ID" value="NZ_CAAAIY010000013.1"/>
</dbReference>
<name>A0A0W0S001_LEGBO</name>
<dbReference type="Proteomes" id="UP000054695">
    <property type="component" value="Unassembled WGS sequence"/>
</dbReference>
<feature type="coiled-coil region" evidence="1">
    <location>
        <begin position="695"/>
        <end position="745"/>
    </location>
</feature>
<evidence type="ECO:0000256" key="1">
    <source>
        <dbReference type="SAM" id="Coils"/>
    </source>
</evidence>
<protein>
    <submittedName>
        <fullName evidence="2">Coiled-coil-containing protein</fullName>
    </submittedName>
</protein>
<reference evidence="2 3" key="1">
    <citation type="submission" date="2015-11" db="EMBL/GenBank/DDBJ databases">
        <title>Genomic analysis of 38 Legionella species identifies large and diverse effector repertoires.</title>
        <authorList>
            <person name="Burstein D."/>
            <person name="Amaro F."/>
            <person name="Zusman T."/>
            <person name="Lifshitz Z."/>
            <person name="Cohen O."/>
            <person name="Gilbert J.A."/>
            <person name="Pupko T."/>
            <person name="Shuman H.A."/>
            <person name="Segal G."/>
        </authorList>
    </citation>
    <scope>NUCLEOTIDE SEQUENCE [LARGE SCALE GENOMIC DNA]</scope>
    <source>
        <strain evidence="2 3">WIGA</strain>
    </source>
</reference>
<keyword evidence="1" id="KW-0175">Coiled coil</keyword>
<keyword evidence="3" id="KW-1185">Reference proteome</keyword>
<evidence type="ECO:0000313" key="2">
    <source>
        <dbReference type="EMBL" id="KTC76449.1"/>
    </source>
</evidence>
<accession>A0A0W0S001</accession>
<dbReference type="AlphaFoldDB" id="A0A0W0S001"/>
<organism evidence="2 3">
    <name type="scientific">Legionella bozemanae</name>
    <name type="common">Fluoribacter bozemanae</name>
    <dbReference type="NCBI Taxonomy" id="447"/>
    <lineage>
        <taxon>Bacteria</taxon>
        <taxon>Pseudomonadati</taxon>
        <taxon>Pseudomonadota</taxon>
        <taxon>Gammaproteobacteria</taxon>
        <taxon>Legionellales</taxon>
        <taxon>Legionellaceae</taxon>
        <taxon>Legionella</taxon>
    </lineage>
</organism>
<comment type="caution">
    <text evidence="2">The sequence shown here is derived from an EMBL/GenBank/DDBJ whole genome shotgun (WGS) entry which is preliminary data.</text>
</comment>